<keyword evidence="1" id="KW-0808">Transferase</keyword>
<sequence>MKRRIVLASLLKPVNDTRMYEKFAVPIAQTNQYDVHVIGFEAKQAQAAENITFHTLFSGKRLSIKRLGIGLKYFNLLLKLKPEVIIVSSPDLLLFTSVHKIIFGTKILYDVQENYFANIVYTPVYPAWVRKPLGHFVRFYETILSRTFDHFILAEQCYEQELSFISDRYTIIENKFLPPIPDWTPPPPRIPTKGNIKLLYSGTIAEHYGIWEAIEIAKSFYEYDKSTKLTIIGYCAKESLWQELKKEISKHSFIILKGGNQLVPHQEILAEIKTHNIGLLTYQDISTHNNRVPTKYYEYLANNLSVLITQNKILLKLAKNNKLQILATYNTNINLVSNMGFANSYYDAKKLTNLLLQTTN</sequence>
<dbReference type="SUPFAM" id="SSF53756">
    <property type="entry name" value="UDP-Glycosyltransferase/glycogen phosphorylase"/>
    <property type="match status" value="1"/>
</dbReference>
<keyword evidence="2" id="KW-1185">Reference proteome</keyword>
<reference evidence="1 2" key="1">
    <citation type="submission" date="2016-10" db="EMBL/GenBank/DDBJ databases">
        <authorList>
            <person name="de Groot N.N."/>
        </authorList>
    </citation>
    <scope>NUCLEOTIDE SEQUENCE [LARGE SCALE GENOMIC DNA]</scope>
    <source>
        <strain evidence="1 2">DSM 6793</strain>
    </source>
</reference>
<proteinExistence type="predicted"/>
<dbReference type="STRING" id="927664.SAMN05421780_108119"/>
<protein>
    <submittedName>
        <fullName evidence="1">Glycosyltransferase involved in cell wall bisynthesis</fullName>
    </submittedName>
</protein>
<dbReference type="AlphaFoldDB" id="A0A1I1L8Q0"/>
<organism evidence="1 2">
    <name type="scientific">Flexibacter flexilis DSM 6793</name>
    <dbReference type="NCBI Taxonomy" id="927664"/>
    <lineage>
        <taxon>Bacteria</taxon>
        <taxon>Pseudomonadati</taxon>
        <taxon>Bacteroidota</taxon>
        <taxon>Cytophagia</taxon>
        <taxon>Cytophagales</taxon>
        <taxon>Flexibacteraceae</taxon>
        <taxon>Flexibacter</taxon>
    </lineage>
</organism>
<dbReference type="OrthoDB" id="925984at2"/>
<gene>
    <name evidence="1" type="ORF">SAMN05421780_108119</name>
</gene>
<evidence type="ECO:0000313" key="1">
    <source>
        <dbReference type="EMBL" id="SFC69477.1"/>
    </source>
</evidence>
<dbReference type="GO" id="GO:0016740">
    <property type="term" value="F:transferase activity"/>
    <property type="evidence" value="ECO:0007669"/>
    <property type="project" value="UniProtKB-KW"/>
</dbReference>
<name>A0A1I1L8Q0_9BACT</name>
<dbReference type="Gene3D" id="3.40.50.2000">
    <property type="entry name" value="Glycogen Phosphorylase B"/>
    <property type="match status" value="1"/>
</dbReference>
<dbReference type="EMBL" id="FOLE01000008">
    <property type="protein sequence ID" value="SFC69477.1"/>
    <property type="molecule type" value="Genomic_DNA"/>
</dbReference>
<evidence type="ECO:0000313" key="2">
    <source>
        <dbReference type="Proteomes" id="UP000199514"/>
    </source>
</evidence>
<accession>A0A1I1L8Q0</accession>
<dbReference type="RefSeq" id="WP_143083975.1">
    <property type="nucleotide sequence ID" value="NZ_FOLE01000008.1"/>
</dbReference>
<dbReference type="Proteomes" id="UP000199514">
    <property type="component" value="Unassembled WGS sequence"/>
</dbReference>